<evidence type="ECO:0000313" key="2">
    <source>
        <dbReference type="EMBL" id="KAF0698329.1"/>
    </source>
</evidence>
<keyword evidence="4" id="KW-1185">Reference proteome</keyword>
<dbReference type="AlphaFoldDB" id="A0A485KRW0"/>
<keyword evidence="1" id="KW-0472">Membrane</keyword>
<feature type="transmembrane region" description="Helical" evidence="1">
    <location>
        <begin position="12"/>
        <end position="33"/>
    </location>
</feature>
<name>A0A485KRW0_9STRA</name>
<reference evidence="2" key="2">
    <citation type="submission" date="2019-06" db="EMBL/GenBank/DDBJ databases">
        <title>Genomics analysis of Aphanomyces spp. identifies a new class of oomycete effector associated with host adaptation.</title>
        <authorList>
            <person name="Gaulin E."/>
        </authorList>
    </citation>
    <scope>NUCLEOTIDE SEQUENCE</scope>
    <source>
        <strain evidence="2">CBS 578.67</strain>
    </source>
</reference>
<feature type="transmembrane region" description="Helical" evidence="1">
    <location>
        <begin position="69"/>
        <end position="92"/>
    </location>
</feature>
<evidence type="ECO:0000256" key="1">
    <source>
        <dbReference type="SAM" id="Phobius"/>
    </source>
</evidence>
<dbReference type="EMBL" id="VJMH01005247">
    <property type="protein sequence ID" value="KAF0698329.1"/>
    <property type="molecule type" value="Genomic_DNA"/>
</dbReference>
<proteinExistence type="predicted"/>
<organism evidence="3 4">
    <name type="scientific">Aphanomyces stellatus</name>
    <dbReference type="NCBI Taxonomy" id="120398"/>
    <lineage>
        <taxon>Eukaryota</taxon>
        <taxon>Sar</taxon>
        <taxon>Stramenopiles</taxon>
        <taxon>Oomycota</taxon>
        <taxon>Saprolegniomycetes</taxon>
        <taxon>Saprolegniales</taxon>
        <taxon>Verrucalvaceae</taxon>
        <taxon>Aphanomyces</taxon>
    </lineage>
</organism>
<evidence type="ECO:0000313" key="4">
    <source>
        <dbReference type="Proteomes" id="UP000332933"/>
    </source>
</evidence>
<accession>A0A485KRW0</accession>
<gene>
    <name evidence="3" type="primary">Aste57867_11049</name>
    <name evidence="2" type="ORF">As57867_011007</name>
    <name evidence="3" type="ORF">ASTE57867_11049</name>
</gene>
<reference evidence="3 4" key="1">
    <citation type="submission" date="2019-03" db="EMBL/GenBank/DDBJ databases">
        <authorList>
            <person name="Gaulin E."/>
            <person name="Dumas B."/>
        </authorList>
    </citation>
    <scope>NUCLEOTIDE SEQUENCE [LARGE SCALE GENOMIC DNA]</scope>
    <source>
        <strain evidence="3">CBS 568.67</strain>
    </source>
</reference>
<feature type="transmembrane region" description="Helical" evidence="1">
    <location>
        <begin position="45"/>
        <end position="62"/>
    </location>
</feature>
<feature type="transmembrane region" description="Helical" evidence="1">
    <location>
        <begin position="104"/>
        <end position="128"/>
    </location>
</feature>
<dbReference type="OrthoDB" id="78857at2759"/>
<protein>
    <submittedName>
        <fullName evidence="3">Aste57867_11049 protein</fullName>
    </submittedName>
</protein>
<keyword evidence="1" id="KW-1133">Transmembrane helix</keyword>
<sequence length="193" mass="20777">MASTDEYRGKKHLLNMLLIANGALAAFIFFDSIIVLKESGGLNEFLSSATYLGYSFSAIIMLNNNPSAFSIGALLGSSVVLAVLAFLNTLYWAVAATNIDDHPIAAGFAAAFNLVFFGVDTAFILILYKSKQDIIETYSAYDYIPDVPTRAPATCAKCDRPLDDDDDDDTFSIHSYQSSAQAAAHPPLPTADI</sequence>
<dbReference type="Proteomes" id="UP000332933">
    <property type="component" value="Unassembled WGS sequence"/>
</dbReference>
<evidence type="ECO:0000313" key="3">
    <source>
        <dbReference type="EMBL" id="VFT87917.1"/>
    </source>
</evidence>
<keyword evidence="1" id="KW-0812">Transmembrane</keyword>
<dbReference type="EMBL" id="CAADRA010005268">
    <property type="protein sequence ID" value="VFT87917.1"/>
    <property type="molecule type" value="Genomic_DNA"/>
</dbReference>